<dbReference type="EMBL" id="UZAL01036709">
    <property type="protein sequence ID" value="VDP70357.1"/>
    <property type="molecule type" value="Genomic_DNA"/>
</dbReference>
<feature type="coiled-coil region" evidence="1">
    <location>
        <begin position="131"/>
        <end position="158"/>
    </location>
</feature>
<reference evidence="2 3" key="1">
    <citation type="submission" date="2018-11" db="EMBL/GenBank/DDBJ databases">
        <authorList>
            <consortium name="Pathogen Informatics"/>
        </authorList>
    </citation>
    <scope>NUCLEOTIDE SEQUENCE [LARGE SCALE GENOMIC DNA]</scope>
    <source>
        <strain>Denwood</strain>
        <strain evidence="3">Zambia</strain>
    </source>
</reference>
<proteinExistence type="predicted"/>
<dbReference type="Proteomes" id="UP000269396">
    <property type="component" value="Unassembled WGS sequence"/>
</dbReference>
<name>A0A3P8F2I0_9TREM</name>
<sequence length="204" mass="23231">MSILGFTSASEPPCSSMMLPSYMKDFTFSRVLPSIVIGLIMNYLNNANDQHVNQLIKSMNIPEKTVHSLNNLNLINNNNKSVIKPKLKQTNDKNLNQFKQKSNKVQSTKRFISKPNLCRLQDLCLEDRYKLNQLIMKLAEAQEALNHMDSKLKEQSIKNNDIQQDNRLISNQFLNSEACSFNVEQKVCSSSNTDQFIVSSSVIV</sequence>
<evidence type="ECO:0000313" key="2">
    <source>
        <dbReference type="EMBL" id="VDP70357.1"/>
    </source>
</evidence>
<dbReference type="AlphaFoldDB" id="A0A3P8F2I0"/>
<evidence type="ECO:0000313" key="3">
    <source>
        <dbReference type="Proteomes" id="UP000269396"/>
    </source>
</evidence>
<accession>A0A3P8F2I0</accession>
<organism evidence="2 3">
    <name type="scientific">Schistosoma mattheei</name>
    <dbReference type="NCBI Taxonomy" id="31246"/>
    <lineage>
        <taxon>Eukaryota</taxon>
        <taxon>Metazoa</taxon>
        <taxon>Spiralia</taxon>
        <taxon>Lophotrochozoa</taxon>
        <taxon>Platyhelminthes</taxon>
        <taxon>Trematoda</taxon>
        <taxon>Digenea</taxon>
        <taxon>Strigeidida</taxon>
        <taxon>Schistosomatoidea</taxon>
        <taxon>Schistosomatidae</taxon>
        <taxon>Schistosoma</taxon>
    </lineage>
</organism>
<keyword evidence="3" id="KW-1185">Reference proteome</keyword>
<keyword evidence="1" id="KW-0175">Coiled coil</keyword>
<evidence type="ECO:0000256" key="1">
    <source>
        <dbReference type="SAM" id="Coils"/>
    </source>
</evidence>
<protein>
    <submittedName>
        <fullName evidence="2">Uncharacterized protein</fullName>
    </submittedName>
</protein>
<gene>
    <name evidence="2" type="ORF">SMTD_LOCUS16086</name>
</gene>